<keyword evidence="2" id="KW-0596">Phosphopantetheine</keyword>
<evidence type="ECO:0000256" key="1">
    <source>
        <dbReference type="ARBA" id="ARBA00001957"/>
    </source>
</evidence>
<comment type="cofactor">
    <cofactor evidence="1">
        <name>pantetheine 4'-phosphate</name>
        <dbReference type="ChEBI" id="CHEBI:47942"/>
    </cofactor>
</comment>
<dbReference type="PROSITE" id="PS00606">
    <property type="entry name" value="KS3_1"/>
    <property type="match status" value="1"/>
</dbReference>
<protein>
    <submittedName>
        <fullName evidence="11">Acyl transferase domain-containing protein</fullName>
    </submittedName>
</protein>
<dbReference type="Pfam" id="PF16197">
    <property type="entry name" value="KAsynt_C_assoc"/>
    <property type="match status" value="1"/>
</dbReference>
<evidence type="ECO:0000259" key="10">
    <source>
        <dbReference type="PROSITE" id="PS52004"/>
    </source>
</evidence>
<dbReference type="SUPFAM" id="SSF47336">
    <property type="entry name" value="ACP-like"/>
    <property type="match status" value="1"/>
</dbReference>
<evidence type="ECO:0000256" key="5">
    <source>
        <dbReference type="ARBA" id="ARBA00023194"/>
    </source>
</evidence>
<dbReference type="FunFam" id="3.40.47.10:FF:000019">
    <property type="entry name" value="Polyketide synthase type I"/>
    <property type="match status" value="1"/>
</dbReference>
<dbReference type="GO" id="GO:0031177">
    <property type="term" value="F:phosphopantetheine binding"/>
    <property type="evidence" value="ECO:0007669"/>
    <property type="project" value="InterPro"/>
</dbReference>
<dbReference type="PANTHER" id="PTHR43775">
    <property type="entry name" value="FATTY ACID SYNTHASE"/>
    <property type="match status" value="1"/>
</dbReference>
<dbReference type="SMART" id="SM00827">
    <property type="entry name" value="PKS_AT"/>
    <property type="match status" value="1"/>
</dbReference>
<dbReference type="InterPro" id="IPR009081">
    <property type="entry name" value="PP-bd_ACP"/>
</dbReference>
<dbReference type="Gene3D" id="3.40.366.10">
    <property type="entry name" value="Malonyl-Coenzyme A Acyl Carrier Protein, domain 2"/>
    <property type="match status" value="1"/>
</dbReference>
<dbReference type="InterPro" id="IPR016036">
    <property type="entry name" value="Malonyl_transacylase_ACP-bd"/>
</dbReference>
<evidence type="ECO:0000256" key="4">
    <source>
        <dbReference type="ARBA" id="ARBA00022679"/>
    </source>
</evidence>
<dbReference type="InterPro" id="IPR036299">
    <property type="entry name" value="Polyketide_synth_docking_sf"/>
</dbReference>
<dbReference type="GO" id="GO:0033068">
    <property type="term" value="P:macrolide biosynthetic process"/>
    <property type="evidence" value="ECO:0007669"/>
    <property type="project" value="UniProtKB-ARBA"/>
</dbReference>
<reference evidence="11 12" key="1">
    <citation type="submission" date="2019-06" db="EMBL/GenBank/DDBJ databases">
        <title>Sequencing the genomes of 1000 actinobacteria strains.</title>
        <authorList>
            <person name="Klenk H.-P."/>
        </authorList>
    </citation>
    <scope>NUCLEOTIDE SEQUENCE [LARGE SCALE GENOMIC DNA]</scope>
    <source>
        <strain evidence="11 12">DSM 44826</strain>
    </source>
</reference>
<keyword evidence="5" id="KW-0045">Antibiotic biosynthesis</keyword>
<keyword evidence="4 11" id="KW-0808">Transferase</keyword>
<feature type="domain" description="Ketosynthase family 3 (KS3)" evidence="10">
    <location>
        <begin position="33"/>
        <end position="459"/>
    </location>
</feature>
<dbReference type="InterPro" id="IPR020806">
    <property type="entry name" value="PKS_PP-bd"/>
</dbReference>
<proteinExistence type="predicted"/>
<dbReference type="Gene3D" id="3.40.47.10">
    <property type="match status" value="1"/>
</dbReference>
<dbReference type="InterPro" id="IPR036736">
    <property type="entry name" value="ACP-like_sf"/>
</dbReference>
<feature type="domain" description="Carrier" evidence="9">
    <location>
        <begin position="949"/>
        <end position="1024"/>
    </location>
</feature>
<dbReference type="InterPro" id="IPR001031">
    <property type="entry name" value="Thioesterase"/>
</dbReference>
<dbReference type="Gene3D" id="1.10.1200.10">
    <property type="entry name" value="ACP-like"/>
    <property type="match status" value="1"/>
</dbReference>
<organism evidence="11 12">
    <name type="scientific">Kitasatospora viridis</name>
    <dbReference type="NCBI Taxonomy" id="281105"/>
    <lineage>
        <taxon>Bacteria</taxon>
        <taxon>Bacillati</taxon>
        <taxon>Actinomycetota</taxon>
        <taxon>Actinomycetes</taxon>
        <taxon>Kitasatosporales</taxon>
        <taxon>Streptomycetaceae</taxon>
        <taxon>Kitasatospora</taxon>
    </lineage>
</organism>
<dbReference type="InterPro" id="IPR001227">
    <property type="entry name" value="Ac_transferase_dom_sf"/>
</dbReference>
<dbReference type="Pfam" id="PF02801">
    <property type="entry name" value="Ketoacyl-synt_C"/>
    <property type="match status" value="1"/>
</dbReference>
<dbReference type="InterPro" id="IPR014031">
    <property type="entry name" value="Ketoacyl_synth_C"/>
</dbReference>
<dbReference type="CDD" id="cd00833">
    <property type="entry name" value="PKS"/>
    <property type="match status" value="1"/>
</dbReference>
<dbReference type="Gene3D" id="3.40.50.1820">
    <property type="entry name" value="alpha/beta hydrolase"/>
    <property type="match status" value="1"/>
</dbReference>
<evidence type="ECO:0000256" key="7">
    <source>
        <dbReference type="ARBA" id="ARBA00023315"/>
    </source>
</evidence>
<dbReference type="InterPro" id="IPR032821">
    <property type="entry name" value="PKS_assoc"/>
</dbReference>
<dbReference type="FunFam" id="3.40.366.10:FF:000002">
    <property type="entry name" value="Probable polyketide synthase 2"/>
    <property type="match status" value="1"/>
</dbReference>
<keyword evidence="7" id="KW-0012">Acyltransferase</keyword>
<name>A0A561SFK8_9ACTN</name>
<keyword evidence="3" id="KW-0597">Phosphoprotein</keyword>
<dbReference type="Pfam" id="PF08990">
    <property type="entry name" value="Docking"/>
    <property type="match status" value="1"/>
</dbReference>
<keyword evidence="6" id="KW-0511">Multifunctional enzyme</keyword>
<dbReference type="InterPro" id="IPR020841">
    <property type="entry name" value="PKS_Beta-ketoAc_synthase_dom"/>
</dbReference>
<feature type="coiled-coil region" evidence="8">
    <location>
        <begin position="4"/>
        <end position="31"/>
    </location>
</feature>
<dbReference type="Pfam" id="PF00550">
    <property type="entry name" value="PP-binding"/>
    <property type="match status" value="1"/>
</dbReference>
<evidence type="ECO:0000313" key="11">
    <source>
        <dbReference type="EMBL" id="TWF73642.1"/>
    </source>
</evidence>
<dbReference type="InterPro" id="IPR014043">
    <property type="entry name" value="Acyl_transferase_dom"/>
</dbReference>
<keyword evidence="8" id="KW-0175">Coiled coil</keyword>
<dbReference type="GO" id="GO:0004312">
    <property type="term" value="F:fatty acid synthase activity"/>
    <property type="evidence" value="ECO:0007669"/>
    <property type="project" value="TreeGrafter"/>
</dbReference>
<dbReference type="GO" id="GO:0006633">
    <property type="term" value="P:fatty acid biosynthetic process"/>
    <property type="evidence" value="ECO:0007669"/>
    <property type="project" value="InterPro"/>
</dbReference>
<dbReference type="InterPro" id="IPR014030">
    <property type="entry name" value="Ketoacyl_synth_N"/>
</dbReference>
<dbReference type="PROSITE" id="PS50075">
    <property type="entry name" value="CARRIER"/>
    <property type="match status" value="1"/>
</dbReference>
<dbReference type="InterPro" id="IPR020802">
    <property type="entry name" value="TesA-like"/>
</dbReference>
<dbReference type="InterPro" id="IPR015083">
    <property type="entry name" value="NorB/c/GfsB-D-like_docking"/>
</dbReference>
<keyword evidence="12" id="KW-1185">Reference proteome</keyword>
<dbReference type="Pfam" id="PF00698">
    <property type="entry name" value="Acyl_transf_1"/>
    <property type="match status" value="1"/>
</dbReference>
<dbReference type="Pfam" id="PF00109">
    <property type="entry name" value="ketoacyl-synt"/>
    <property type="match status" value="1"/>
</dbReference>
<accession>A0A561SFK8</accession>
<evidence type="ECO:0000313" key="12">
    <source>
        <dbReference type="Proteomes" id="UP000317940"/>
    </source>
</evidence>
<dbReference type="SUPFAM" id="SSF55048">
    <property type="entry name" value="Probable ACP-binding domain of malonyl-CoA ACP transacylase"/>
    <property type="match status" value="1"/>
</dbReference>
<dbReference type="OrthoDB" id="9778690at2"/>
<dbReference type="Proteomes" id="UP000317940">
    <property type="component" value="Unassembled WGS sequence"/>
</dbReference>
<dbReference type="InterPro" id="IPR016039">
    <property type="entry name" value="Thiolase-like"/>
</dbReference>
<dbReference type="SMART" id="SM00825">
    <property type="entry name" value="PKS_KS"/>
    <property type="match status" value="1"/>
</dbReference>
<dbReference type="Pfam" id="PF00975">
    <property type="entry name" value="Thioesterase"/>
    <property type="match status" value="1"/>
</dbReference>
<dbReference type="InterPro" id="IPR050091">
    <property type="entry name" value="PKS_NRPS_Biosynth_Enz"/>
</dbReference>
<dbReference type="SUPFAM" id="SSF52151">
    <property type="entry name" value="FabD/lysophospholipase-like"/>
    <property type="match status" value="1"/>
</dbReference>
<evidence type="ECO:0000256" key="8">
    <source>
        <dbReference type="SAM" id="Coils"/>
    </source>
</evidence>
<sequence>MADEEKLRQYLRRALADVREAQRRLEQVEYQRSEPVAVIGMACRLPGGADSPEQLWELLGAERDAIGEWPADRGWDADALYDPDPATLGTSYARHGGFLLDAAEFDAAFFGVSPREALATDPQQRLLLETAWHALEHARLDPEGLRGSRTAVFAGLTAQEYHTRPGAVPAELEGHLGIGNLASVASGRIAYTFGFEGPAVTVDTACSSSLVALHLAVRSLRAGESDLALAGGATVMSSPTGFIEFSRQRGLSPDGRCRSYAAAADGTGWAEGAGLLVLERLSDARRNGHRVLAVVRGTAVNQDGASNGLTAPSGPAQQRVIRQALADAGLTPDRVDAVEGHGTGTTLGDPIEAQALQAVYGAGRRAERPLWLGSLKSNLGHTAAAAGVAGVIKMVQAIRHGSLPRTLHVDEPTPHVDWAQGGVRLLTERQDWPDTGQPRTAGVSAFGVSGTNAHVILEQADEPEEAPPAEVGGPLPWVLSARSEGALRAQARQVAELLRGEGAPDPAELAWSLAARPRHPLRAVLAAADGAEAATRLAAFADASGPLAPAAGGRTAFLFTGQGSQRPGMGADLYRQYPEFARAFDAVTAELDRQLPFSVADAVLRSGDAELLNRTEYAQPALFALQVALLGLLDSWGVRPDLVAGHSIGALAAGYAAGMLELTDAAALVAARGRLMQQLPPGGAMAALEAAEDEVAAELDGYGGAVGLAAVNGPRAVVVSGEEAEVEAVAAAFRARGRRATRLRVSHAFHSHRMDPMLDEFRTVLKGLAFRQPHTAMASDLTGRLASAAELADPEHWAAHARQPVRFLDAVRALRAEGATRFLELGPDGILTALAGDALAAEEPAQRPRPAVLAAALRRDRPEPQTLLEAVGRLHAAGAPVDWAGPFGQLTPRRIDLPGYPFQRTRFWLDSEVTRATDPTRPALPAPHAAERADWAHRHAELDGPELLDAVLLLVRTEAAAVLGHADPGALPAEAAFVEHGFDSLTSVELGGRLSATTGLRLSGALTIHHPDPRALAEHLHGELLRHRGAGAPAPAEPLAAVYLELCRAGHIPAATQVLVSASELRTPFDSAERAGHGLPPVLLAEGAGPLPLVCFPALTALSGPHEYARFGQALAGRLTAHALPAPGYRPGSALPDSVEAFVRLQADAVQELYGERPFAVLGRSLGGCVAHAVTAELERRGVRPAGLVLVDSYPMDTGEVPGMEWWMPAMINGMLDRLGTQDLTLTDTGLTAMGAYLRTFGPWQPEPVTTRTLLLRADQPLPGTVRRPGGPDWRAFWRLPHESADIPGDHFSVLEDHSGSTADAVERWLAELT</sequence>
<dbReference type="InterPro" id="IPR018201">
    <property type="entry name" value="Ketoacyl_synth_AS"/>
</dbReference>
<dbReference type="PROSITE" id="PS52004">
    <property type="entry name" value="KS3_2"/>
    <property type="match status" value="1"/>
</dbReference>
<dbReference type="InterPro" id="IPR016035">
    <property type="entry name" value="Acyl_Trfase/lysoPLipase"/>
</dbReference>
<dbReference type="PANTHER" id="PTHR43775:SF51">
    <property type="entry name" value="INACTIVE PHENOLPHTHIOCEROL SYNTHESIS POLYKETIDE SYNTHASE TYPE I PKS1-RELATED"/>
    <property type="match status" value="1"/>
</dbReference>
<dbReference type="SMART" id="SM00824">
    <property type="entry name" value="PKS_TE"/>
    <property type="match status" value="1"/>
</dbReference>
<dbReference type="SUPFAM" id="SSF53901">
    <property type="entry name" value="Thiolase-like"/>
    <property type="match status" value="1"/>
</dbReference>
<evidence type="ECO:0000259" key="9">
    <source>
        <dbReference type="PROSITE" id="PS50075"/>
    </source>
</evidence>
<dbReference type="EMBL" id="VIWT01000005">
    <property type="protein sequence ID" value="TWF73642.1"/>
    <property type="molecule type" value="Genomic_DNA"/>
</dbReference>
<dbReference type="GO" id="GO:0004315">
    <property type="term" value="F:3-oxoacyl-[acyl-carrier-protein] synthase activity"/>
    <property type="evidence" value="ECO:0007669"/>
    <property type="project" value="InterPro"/>
</dbReference>
<evidence type="ECO:0000256" key="2">
    <source>
        <dbReference type="ARBA" id="ARBA00022450"/>
    </source>
</evidence>
<evidence type="ECO:0000256" key="6">
    <source>
        <dbReference type="ARBA" id="ARBA00023268"/>
    </source>
</evidence>
<gene>
    <name evidence="11" type="ORF">FHX73_15255</name>
</gene>
<dbReference type="InterPro" id="IPR029058">
    <property type="entry name" value="AB_hydrolase_fold"/>
</dbReference>
<comment type="caution">
    <text evidence="11">The sequence shown here is derived from an EMBL/GenBank/DDBJ whole genome shotgun (WGS) entry which is preliminary data.</text>
</comment>
<dbReference type="SUPFAM" id="SSF101173">
    <property type="entry name" value="Docking domain B of the erythromycin polyketide synthase (DEBS)"/>
    <property type="match status" value="1"/>
</dbReference>
<dbReference type="Gene3D" id="3.30.70.3290">
    <property type="match status" value="1"/>
</dbReference>
<evidence type="ECO:0000256" key="3">
    <source>
        <dbReference type="ARBA" id="ARBA00022553"/>
    </source>
</evidence>
<dbReference type="SUPFAM" id="SSF53474">
    <property type="entry name" value="alpha/beta-Hydrolases"/>
    <property type="match status" value="1"/>
</dbReference>
<dbReference type="SMART" id="SM00823">
    <property type="entry name" value="PKS_PP"/>
    <property type="match status" value="1"/>
</dbReference>